<reference evidence="1" key="1">
    <citation type="journal article" date="2019" name="bioRxiv">
        <title>The Genome of the Zebra Mussel, Dreissena polymorpha: A Resource for Invasive Species Research.</title>
        <authorList>
            <person name="McCartney M.A."/>
            <person name="Auch B."/>
            <person name="Kono T."/>
            <person name="Mallez S."/>
            <person name="Zhang Y."/>
            <person name="Obille A."/>
            <person name="Becker A."/>
            <person name="Abrahante J.E."/>
            <person name="Garbe J."/>
            <person name="Badalamenti J.P."/>
            <person name="Herman A."/>
            <person name="Mangelson H."/>
            <person name="Liachko I."/>
            <person name="Sullivan S."/>
            <person name="Sone E.D."/>
            <person name="Koren S."/>
            <person name="Silverstein K.A.T."/>
            <person name="Beckman K.B."/>
            <person name="Gohl D.M."/>
        </authorList>
    </citation>
    <scope>NUCLEOTIDE SEQUENCE</scope>
    <source>
        <strain evidence="1">Duluth1</strain>
        <tissue evidence="1">Whole animal</tissue>
    </source>
</reference>
<protein>
    <submittedName>
        <fullName evidence="1">Uncharacterized protein</fullName>
    </submittedName>
</protein>
<name>A0A9D4J9C2_DREPO</name>
<dbReference type="AlphaFoldDB" id="A0A9D4J9C2"/>
<keyword evidence="2" id="KW-1185">Reference proteome</keyword>
<gene>
    <name evidence="1" type="ORF">DPMN_132954</name>
</gene>
<reference evidence="1" key="2">
    <citation type="submission" date="2020-11" db="EMBL/GenBank/DDBJ databases">
        <authorList>
            <person name="McCartney M.A."/>
            <person name="Auch B."/>
            <person name="Kono T."/>
            <person name="Mallez S."/>
            <person name="Becker A."/>
            <person name="Gohl D.M."/>
            <person name="Silverstein K.A.T."/>
            <person name="Koren S."/>
            <person name="Bechman K.B."/>
            <person name="Herman A."/>
            <person name="Abrahante J.E."/>
            <person name="Garbe J."/>
        </authorList>
    </citation>
    <scope>NUCLEOTIDE SEQUENCE</scope>
    <source>
        <strain evidence="1">Duluth1</strain>
        <tissue evidence="1">Whole animal</tissue>
    </source>
</reference>
<dbReference type="Proteomes" id="UP000828390">
    <property type="component" value="Unassembled WGS sequence"/>
</dbReference>
<proteinExistence type="predicted"/>
<organism evidence="1 2">
    <name type="scientific">Dreissena polymorpha</name>
    <name type="common">Zebra mussel</name>
    <name type="synonym">Mytilus polymorpha</name>
    <dbReference type="NCBI Taxonomy" id="45954"/>
    <lineage>
        <taxon>Eukaryota</taxon>
        <taxon>Metazoa</taxon>
        <taxon>Spiralia</taxon>
        <taxon>Lophotrochozoa</taxon>
        <taxon>Mollusca</taxon>
        <taxon>Bivalvia</taxon>
        <taxon>Autobranchia</taxon>
        <taxon>Heteroconchia</taxon>
        <taxon>Euheterodonta</taxon>
        <taxon>Imparidentia</taxon>
        <taxon>Neoheterodontei</taxon>
        <taxon>Myida</taxon>
        <taxon>Dreissenoidea</taxon>
        <taxon>Dreissenidae</taxon>
        <taxon>Dreissena</taxon>
    </lineage>
</organism>
<dbReference type="EMBL" id="JAIWYP010000006">
    <property type="protein sequence ID" value="KAH3804666.1"/>
    <property type="molecule type" value="Genomic_DNA"/>
</dbReference>
<comment type="caution">
    <text evidence="1">The sequence shown here is derived from an EMBL/GenBank/DDBJ whole genome shotgun (WGS) entry which is preliminary data.</text>
</comment>
<evidence type="ECO:0000313" key="2">
    <source>
        <dbReference type="Proteomes" id="UP000828390"/>
    </source>
</evidence>
<accession>A0A9D4J9C2</accession>
<sequence>MRAGWLAGWRNKLWEYCRPDLSCLLVVADEYELYTTLVCSKLWLIRVFAEFHNTNNFLGIMPRLVSANRRSNQMVDAESTPRTLDIIKLCRSRNLLVLRELYCTLLKKRMFCQ</sequence>
<evidence type="ECO:0000313" key="1">
    <source>
        <dbReference type="EMBL" id="KAH3804666.1"/>
    </source>
</evidence>